<dbReference type="PANTHER" id="PTHR11697:SF230">
    <property type="entry name" value="ZINC FINGER, MYM DOMAIN CONTAINING 1"/>
    <property type="match status" value="1"/>
</dbReference>
<dbReference type="Proteomes" id="UP000244005">
    <property type="component" value="Unassembled WGS sequence"/>
</dbReference>
<dbReference type="OMA" id="DEAHSIC"/>
<dbReference type="InterPro" id="IPR025398">
    <property type="entry name" value="DUF4371"/>
</dbReference>
<gene>
    <name evidence="2" type="ORF">MARPO_0001s0075</name>
</gene>
<dbReference type="OrthoDB" id="6621980at2759"/>
<proteinExistence type="predicted"/>
<organism evidence="2 3">
    <name type="scientific">Marchantia polymorpha</name>
    <name type="common">Common liverwort</name>
    <name type="synonym">Marchantia aquatica</name>
    <dbReference type="NCBI Taxonomy" id="3197"/>
    <lineage>
        <taxon>Eukaryota</taxon>
        <taxon>Viridiplantae</taxon>
        <taxon>Streptophyta</taxon>
        <taxon>Embryophyta</taxon>
        <taxon>Marchantiophyta</taxon>
        <taxon>Marchantiopsida</taxon>
        <taxon>Marchantiidae</taxon>
        <taxon>Marchantiales</taxon>
        <taxon>Marchantiaceae</taxon>
        <taxon>Marchantia</taxon>
    </lineage>
</organism>
<protein>
    <recommendedName>
        <fullName evidence="1">DUF4371 domain-containing protein</fullName>
    </recommendedName>
</protein>
<evidence type="ECO:0000313" key="2">
    <source>
        <dbReference type="EMBL" id="PTQ50014.1"/>
    </source>
</evidence>
<dbReference type="EMBL" id="KZ772673">
    <property type="protein sequence ID" value="PTQ50014.1"/>
    <property type="molecule type" value="Genomic_DNA"/>
</dbReference>
<evidence type="ECO:0000313" key="3">
    <source>
        <dbReference type="Proteomes" id="UP000244005"/>
    </source>
</evidence>
<dbReference type="Gramene" id="Mp1g17350.1">
    <property type="protein sequence ID" value="Mp1g17350.1.cds"/>
    <property type="gene ID" value="Mp1g17350"/>
</dbReference>
<dbReference type="AlphaFoldDB" id="A0A2R6XV69"/>
<name>A0A2R6XV69_MARPO</name>
<dbReference type="Pfam" id="PF14291">
    <property type="entry name" value="DUF4371"/>
    <property type="match status" value="1"/>
</dbReference>
<reference evidence="3" key="1">
    <citation type="journal article" date="2017" name="Cell">
        <title>Insights into land plant evolution garnered from the Marchantia polymorpha genome.</title>
        <authorList>
            <person name="Bowman J.L."/>
            <person name="Kohchi T."/>
            <person name="Yamato K.T."/>
            <person name="Jenkins J."/>
            <person name="Shu S."/>
            <person name="Ishizaki K."/>
            <person name="Yamaoka S."/>
            <person name="Nishihama R."/>
            <person name="Nakamura Y."/>
            <person name="Berger F."/>
            <person name="Adam C."/>
            <person name="Aki S.S."/>
            <person name="Althoff F."/>
            <person name="Araki T."/>
            <person name="Arteaga-Vazquez M.A."/>
            <person name="Balasubrmanian S."/>
            <person name="Barry K."/>
            <person name="Bauer D."/>
            <person name="Boehm C.R."/>
            <person name="Briginshaw L."/>
            <person name="Caballero-Perez J."/>
            <person name="Catarino B."/>
            <person name="Chen F."/>
            <person name="Chiyoda S."/>
            <person name="Chovatia M."/>
            <person name="Davies K.M."/>
            <person name="Delmans M."/>
            <person name="Demura T."/>
            <person name="Dierschke T."/>
            <person name="Dolan L."/>
            <person name="Dorantes-Acosta A.E."/>
            <person name="Eklund D.M."/>
            <person name="Florent S.N."/>
            <person name="Flores-Sandoval E."/>
            <person name="Fujiyama A."/>
            <person name="Fukuzawa H."/>
            <person name="Galik B."/>
            <person name="Grimanelli D."/>
            <person name="Grimwood J."/>
            <person name="Grossniklaus U."/>
            <person name="Hamada T."/>
            <person name="Haseloff J."/>
            <person name="Hetherington A.J."/>
            <person name="Higo A."/>
            <person name="Hirakawa Y."/>
            <person name="Hundley H.N."/>
            <person name="Ikeda Y."/>
            <person name="Inoue K."/>
            <person name="Inoue S.I."/>
            <person name="Ishida S."/>
            <person name="Jia Q."/>
            <person name="Kakita M."/>
            <person name="Kanazawa T."/>
            <person name="Kawai Y."/>
            <person name="Kawashima T."/>
            <person name="Kennedy M."/>
            <person name="Kinose K."/>
            <person name="Kinoshita T."/>
            <person name="Kohara Y."/>
            <person name="Koide E."/>
            <person name="Komatsu K."/>
            <person name="Kopischke S."/>
            <person name="Kubo M."/>
            <person name="Kyozuka J."/>
            <person name="Lagercrantz U."/>
            <person name="Lin S.S."/>
            <person name="Lindquist E."/>
            <person name="Lipzen A.M."/>
            <person name="Lu C.W."/>
            <person name="De Luna E."/>
            <person name="Martienssen R.A."/>
            <person name="Minamino N."/>
            <person name="Mizutani M."/>
            <person name="Mizutani M."/>
            <person name="Mochizuki N."/>
            <person name="Monte I."/>
            <person name="Mosher R."/>
            <person name="Nagasaki H."/>
            <person name="Nakagami H."/>
            <person name="Naramoto S."/>
            <person name="Nishitani K."/>
            <person name="Ohtani M."/>
            <person name="Okamoto T."/>
            <person name="Okumura M."/>
            <person name="Phillips J."/>
            <person name="Pollak B."/>
            <person name="Reinders A."/>
            <person name="Rovekamp M."/>
            <person name="Sano R."/>
            <person name="Sawa S."/>
            <person name="Schmid M.W."/>
            <person name="Shirakawa M."/>
            <person name="Solano R."/>
            <person name="Spunde A."/>
            <person name="Suetsugu N."/>
            <person name="Sugano S."/>
            <person name="Sugiyama A."/>
            <person name="Sun R."/>
            <person name="Suzuki Y."/>
            <person name="Takenaka M."/>
            <person name="Takezawa D."/>
            <person name="Tomogane H."/>
            <person name="Tsuzuki M."/>
            <person name="Ueda T."/>
            <person name="Umeda M."/>
            <person name="Ward J.M."/>
            <person name="Watanabe Y."/>
            <person name="Yazaki K."/>
            <person name="Yokoyama R."/>
            <person name="Yoshitake Y."/>
            <person name="Yotsui I."/>
            <person name="Zachgo S."/>
            <person name="Schmutz J."/>
        </authorList>
    </citation>
    <scope>NUCLEOTIDE SEQUENCE [LARGE SCALE GENOMIC DNA]</scope>
    <source>
        <strain evidence="3">Tak-1</strain>
    </source>
</reference>
<dbReference type="PANTHER" id="PTHR11697">
    <property type="entry name" value="GENERAL TRANSCRIPTION FACTOR 2-RELATED ZINC FINGER PROTEIN"/>
    <property type="match status" value="1"/>
</dbReference>
<accession>A0A2R6XV69</accession>
<evidence type="ECO:0000259" key="1">
    <source>
        <dbReference type="Pfam" id="PF14291"/>
    </source>
</evidence>
<feature type="domain" description="DUF4371" evidence="1">
    <location>
        <begin position="4"/>
        <end position="86"/>
    </location>
</feature>
<sequence length="264" mass="30473">MTYFFCLLIDEARDESTKKKMFLVIRFVNNSKKIQERFLDMFHVAGTCSESFMVVIVSTLSQNDLLQFRVRGQGYDVAFNMSEDINVLKNIIQREVPSTYYVHYFAHQLQLDLIASCKRADQFQEVLAAKLCDTIVGKKLEQVADYIRSNHSNGQKKMLDLNDLAVKVLEFIVENATVIDSSRLLKAIWSLDFVLMLHTIKMVLRKCKVLSKALQRKDQDIVNAMDLVVVIKYELQELTLEEGWKTINGEIQSFCLKKTSLPLI</sequence>
<dbReference type="InterPro" id="IPR055298">
    <property type="entry name" value="AtLOH3-like"/>
</dbReference>
<keyword evidence="3" id="KW-1185">Reference proteome</keyword>